<name>I3SZD3_LOTJA</name>
<dbReference type="AlphaFoldDB" id="I3SZD3"/>
<accession>I3SZD3</accession>
<protein>
    <submittedName>
        <fullName evidence="1">Uncharacterized protein</fullName>
    </submittedName>
</protein>
<sequence>MREGHHCLMVYSSTYRGDWVQKMTRVTCDFGDTM</sequence>
<organism evidence="1">
    <name type="scientific">Lotus japonicus</name>
    <name type="common">Lotus corniculatus var. japonicus</name>
    <dbReference type="NCBI Taxonomy" id="34305"/>
    <lineage>
        <taxon>Eukaryota</taxon>
        <taxon>Viridiplantae</taxon>
        <taxon>Streptophyta</taxon>
        <taxon>Embryophyta</taxon>
        <taxon>Tracheophyta</taxon>
        <taxon>Spermatophyta</taxon>
        <taxon>Magnoliopsida</taxon>
        <taxon>eudicotyledons</taxon>
        <taxon>Gunneridae</taxon>
        <taxon>Pentapetalae</taxon>
        <taxon>rosids</taxon>
        <taxon>fabids</taxon>
        <taxon>Fabales</taxon>
        <taxon>Fabaceae</taxon>
        <taxon>Papilionoideae</taxon>
        <taxon>50 kb inversion clade</taxon>
        <taxon>NPAAA clade</taxon>
        <taxon>Hologalegina</taxon>
        <taxon>robinioid clade</taxon>
        <taxon>Loteae</taxon>
        <taxon>Lotus</taxon>
    </lineage>
</organism>
<proteinExistence type="evidence at transcript level"/>
<dbReference type="EMBL" id="BT145831">
    <property type="protein sequence ID" value="AFK45625.1"/>
    <property type="molecule type" value="mRNA"/>
</dbReference>
<evidence type="ECO:0000313" key="1">
    <source>
        <dbReference type="EMBL" id="AFK45625.1"/>
    </source>
</evidence>
<reference evidence="1" key="1">
    <citation type="submission" date="2012-05" db="EMBL/GenBank/DDBJ databases">
        <authorList>
            <person name="Krishnakumar V."/>
            <person name="Cheung F."/>
            <person name="Xiao Y."/>
            <person name="Chan A."/>
            <person name="Moskal W.A."/>
            <person name="Town C.D."/>
        </authorList>
    </citation>
    <scope>NUCLEOTIDE SEQUENCE</scope>
</reference>